<dbReference type="OrthoDB" id="2332129at2759"/>
<dbReference type="GO" id="GO:0004523">
    <property type="term" value="F:RNA-DNA hybrid ribonuclease activity"/>
    <property type="evidence" value="ECO:0007669"/>
    <property type="project" value="UniProtKB-EC"/>
</dbReference>
<dbReference type="SUPFAM" id="SSF52047">
    <property type="entry name" value="RNI-like"/>
    <property type="match status" value="1"/>
</dbReference>
<feature type="domain" description="RNase H type-1" evidence="8">
    <location>
        <begin position="846"/>
        <end position="991"/>
    </location>
</feature>
<evidence type="ECO:0000256" key="2">
    <source>
        <dbReference type="ARBA" id="ARBA00005300"/>
    </source>
</evidence>
<proteinExistence type="inferred from homology"/>
<dbReference type="GO" id="GO:0043137">
    <property type="term" value="P:DNA replication, removal of RNA primer"/>
    <property type="evidence" value="ECO:0007669"/>
    <property type="project" value="TreeGrafter"/>
</dbReference>
<dbReference type="InterPro" id="IPR050092">
    <property type="entry name" value="RNase_H"/>
</dbReference>
<dbReference type="InterPro" id="IPR032675">
    <property type="entry name" value="LRR_dom_sf"/>
</dbReference>
<evidence type="ECO:0000256" key="4">
    <source>
        <dbReference type="ARBA" id="ARBA00022722"/>
    </source>
</evidence>
<dbReference type="Proteomes" id="UP000266861">
    <property type="component" value="Unassembled WGS sequence"/>
</dbReference>
<keyword evidence="4" id="KW-0540">Nuclease</keyword>
<accession>A0A397IR61</accession>
<evidence type="ECO:0000256" key="7">
    <source>
        <dbReference type="ARBA" id="ARBA00022801"/>
    </source>
</evidence>
<name>A0A397IR61_9GLOM</name>
<evidence type="ECO:0000313" key="9">
    <source>
        <dbReference type="EMBL" id="RHZ75200.1"/>
    </source>
</evidence>
<dbReference type="Gene3D" id="3.30.420.10">
    <property type="entry name" value="Ribonuclease H-like superfamily/Ribonuclease H"/>
    <property type="match status" value="1"/>
</dbReference>
<dbReference type="PANTHER" id="PTHR10642:SF26">
    <property type="entry name" value="RIBONUCLEASE H1"/>
    <property type="match status" value="1"/>
</dbReference>
<reference evidence="9 10" key="1">
    <citation type="submission" date="2018-08" db="EMBL/GenBank/DDBJ databases">
        <title>Genome and evolution of the arbuscular mycorrhizal fungus Diversispora epigaea (formerly Glomus versiforme) and its bacterial endosymbionts.</title>
        <authorList>
            <person name="Sun X."/>
            <person name="Fei Z."/>
            <person name="Harrison M."/>
        </authorList>
    </citation>
    <scope>NUCLEOTIDE SEQUENCE [LARGE SCALE GENOMIC DNA]</scope>
    <source>
        <strain evidence="9 10">IT104</strain>
    </source>
</reference>
<dbReference type="GO" id="GO:0003676">
    <property type="term" value="F:nucleic acid binding"/>
    <property type="evidence" value="ECO:0007669"/>
    <property type="project" value="InterPro"/>
</dbReference>
<dbReference type="EC" id="3.1.26.4" evidence="3"/>
<dbReference type="GO" id="GO:0046872">
    <property type="term" value="F:metal ion binding"/>
    <property type="evidence" value="ECO:0007669"/>
    <property type="project" value="UniProtKB-KW"/>
</dbReference>
<evidence type="ECO:0000259" key="8">
    <source>
        <dbReference type="PROSITE" id="PS50879"/>
    </source>
</evidence>
<dbReference type="EMBL" id="PQFF01000202">
    <property type="protein sequence ID" value="RHZ75200.1"/>
    <property type="molecule type" value="Genomic_DNA"/>
</dbReference>
<evidence type="ECO:0000256" key="5">
    <source>
        <dbReference type="ARBA" id="ARBA00022723"/>
    </source>
</evidence>
<keyword evidence="7" id="KW-0378">Hydrolase</keyword>
<comment type="catalytic activity">
    <reaction evidence="1">
        <text>Endonucleolytic cleavage to 5'-phosphomonoester.</text>
        <dbReference type="EC" id="3.1.26.4"/>
    </reaction>
</comment>
<protein>
    <recommendedName>
        <fullName evidence="3">ribonuclease H</fullName>
        <ecNumber evidence="3">3.1.26.4</ecNumber>
    </recommendedName>
</protein>
<dbReference type="PANTHER" id="PTHR10642">
    <property type="entry name" value="RIBONUCLEASE H1"/>
    <property type="match status" value="1"/>
</dbReference>
<keyword evidence="10" id="KW-1185">Reference proteome</keyword>
<dbReference type="InterPro" id="IPR036397">
    <property type="entry name" value="RNaseH_sf"/>
</dbReference>
<evidence type="ECO:0000256" key="3">
    <source>
        <dbReference type="ARBA" id="ARBA00012180"/>
    </source>
</evidence>
<comment type="similarity">
    <text evidence="2">Belongs to the RNase H family.</text>
</comment>
<dbReference type="Pfam" id="PF00075">
    <property type="entry name" value="RNase_H"/>
    <property type="match status" value="1"/>
</dbReference>
<comment type="caution">
    <text evidence="9">The sequence shown here is derived from an EMBL/GenBank/DDBJ whole genome shotgun (WGS) entry which is preliminary data.</text>
</comment>
<dbReference type="InterPro" id="IPR012337">
    <property type="entry name" value="RNaseH-like_sf"/>
</dbReference>
<keyword evidence="6" id="KW-0255">Endonuclease</keyword>
<dbReference type="InterPro" id="IPR002156">
    <property type="entry name" value="RNaseH_domain"/>
</dbReference>
<dbReference type="Gene3D" id="3.80.10.10">
    <property type="entry name" value="Ribonuclease Inhibitor"/>
    <property type="match status" value="1"/>
</dbReference>
<keyword evidence="5" id="KW-0479">Metal-binding</keyword>
<dbReference type="PROSITE" id="PS50879">
    <property type="entry name" value="RNASE_H_1"/>
    <property type="match status" value="1"/>
</dbReference>
<dbReference type="SUPFAM" id="SSF53098">
    <property type="entry name" value="Ribonuclease H-like"/>
    <property type="match status" value="1"/>
</dbReference>
<evidence type="ECO:0000256" key="1">
    <source>
        <dbReference type="ARBA" id="ARBA00000077"/>
    </source>
</evidence>
<evidence type="ECO:0000313" key="10">
    <source>
        <dbReference type="Proteomes" id="UP000266861"/>
    </source>
</evidence>
<evidence type="ECO:0000256" key="6">
    <source>
        <dbReference type="ARBA" id="ARBA00022759"/>
    </source>
</evidence>
<organism evidence="9 10">
    <name type="scientific">Diversispora epigaea</name>
    <dbReference type="NCBI Taxonomy" id="1348612"/>
    <lineage>
        <taxon>Eukaryota</taxon>
        <taxon>Fungi</taxon>
        <taxon>Fungi incertae sedis</taxon>
        <taxon>Mucoromycota</taxon>
        <taxon>Glomeromycotina</taxon>
        <taxon>Glomeromycetes</taxon>
        <taxon>Diversisporales</taxon>
        <taxon>Diversisporaceae</taxon>
        <taxon>Diversispora</taxon>
    </lineage>
</organism>
<sequence>MASKISTELLIMILNNVQSTQDLNSSLLVNRIWCKVTIPILWELPLGQKFPSLDYKKKALCIRTYILCMDTQARTLLIRNGFDLSSLPLQATFDYPSFPHKFRIDNLFDFISEYLSRISPQLIIGPDQDNNDSDYKNEIILFREIFKLIIERCEFVNSFTIESFLMDFSNDPVESEDLFVFKKLEDFTSMMGNDDEMMKNVYESLTLICENILNMSLSFNSYPQMQLLIKFISAQKLLENLSIIGSSRIKCNSLLWAIISQKETLKSLHLSSVNFYHFECKSSPIPQFTSLQELYIEDCFGLDNLDCLSVTSSFIQLSSFRYIYSCYNYPTEFIIKIFETANTKLRKIYLNDYTTDTFSAILNYCTNITELTIYYLTLESVIEIFNNNFNELRKLSFDCLVDGFDADGFNADELLYQMAENAPESLETIQIGMDFHNGWEFSADSLRKFFEGCSCKGNGKNKKFITKCTERSLFSLSNEHFKVIEEYGVELKAPLRKSFEECAIQLHHYTPQALQEIIKNRENNLNNNKNNSNGSDEMMVMNQMILFRSIGNFEDNYQARKGKLAILREIMRAIIQKAIEERDEFFEIESAIEVYELLSQEVIIDNDLLISYIKFILYIDIHHSRKMIEFRSTSFFQLLEEENEENLVEELYYKEINPFLDLCSPFQTNNGIWFSQESHGHLTIGREVKKRKFDKIPTDQILVQYFLQRGINLEPTSVLLQCDKCPLNTHSNKKDNRCLMVLNKEESLQIPVKRSKISTSQSLPNQNKLRIKMPLKDIQLAHQIISENKNTSDSLEDIQVPLFQLALPSHQKSNMDSKRAFLENWFISSEQVTINNLLSIAEKIAHLNSFSVYTDGSNQDFNGCNIMGLGWVIPATNDIIHNIEFRCTMEQFPSSTKAEIMAMLTAIAIAPTNCNIEIFSDSQGAINIINNIITTSKEAKIKTNDNNMILTYAAQQIIQDLGVQISLFKVKAHSGVKFNEIADRLAQVSITSPFQDPRISINSSALNQIKTIPMWNGLVLDYSIKTVIKKFNSEIWRQKWLRQNRIRWWIRTNKAKNINWDMTWKTVHPSKISSLISSSNEASIRRFSLKLLNDELPTLSNLNKRNPSLYTTDICPFCQLEIENNIHVFTCSSQTDINPLIELKSKFIQIIIHEMANILQQELNLDSLKKKLEIYTSDFELRNQHLMEFDQICFLDIIAGIVPNSLVTLSKDILGNNKDSHLVILRNKKVGRRRFPILSTVSHDTTELRVYDDLDIEQYKGIETSYIQNNNIDYVSGDTRNSFHTAVVHAKQWLYAKFLNGVSKKGTSRFYKTN</sequence>
<gene>
    <name evidence="9" type="ORF">Glove_217g113</name>
</gene>